<proteinExistence type="predicted"/>
<evidence type="ECO:0000313" key="1">
    <source>
        <dbReference type="EMBL" id="ABF45226.1"/>
    </source>
</evidence>
<dbReference type="Proteomes" id="UP000002431">
    <property type="component" value="Chromosome"/>
</dbReference>
<dbReference type="HOGENOM" id="CLU_142200_0_0_0"/>
<reference evidence="1" key="1">
    <citation type="submission" date="2006-04" db="EMBL/GenBank/DDBJ databases">
        <title>Complete sequence of chromosome of Deinococcus geothermalis DSM 11300.</title>
        <authorList>
            <consortium name="US DOE Joint Genome Institute"/>
            <person name="Copeland A."/>
            <person name="Lucas S."/>
            <person name="Lapidus A."/>
            <person name="Barry K."/>
            <person name="Detter J.C."/>
            <person name="Glavina del Rio T."/>
            <person name="Hammon N."/>
            <person name="Israni S."/>
            <person name="Dalin E."/>
            <person name="Tice H."/>
            <person name="Pitluck S."/>
            <person name="Brettin T."/>
            <person name="Bruce D."/>
            <person name="Han C."/>
            <person name="Tapia R."/>
            <person name="Saunders E."/>
            <person name="Gilna P."/>
            <person name="Schmutz J."/>
            <person name="Larimer F."/>
            <person name="Land M."/>
            <person name="Hauser L."/>
            <person name="Kyrpides N."/>
            <person name="Kim E."/>
            <person name="Daly M.J."/>
            <person name="Fredrickson J.K."/>
            <person name="Makarova K.S."/>
            <person name="Gaidamakova E.K."/>
            <person name="Zhai M."/>
            <person name="Richardson P."/>
        </authorList>
    </citation>
    <scope>NUCLEOTIDE SEQUENCE</scope>
    <source>
        <strain evidence="1">DSM 11300</strain>
    </source>
</reference>
<dbReference type="KEGG" id="dge:Dgeo_0924"/>
<dbReference type="REBASE" id="12688">
    <property type="entry name" value="DgeDORF924P"/>
</dbReference>
<keyword evidence="1" id="KW-0489">Methyltransferase</keyword>
<organism evidence="1 2">
    <name type="scientific">Deinococcus geothermalis (strain DSM 11300 / CIP 105573 / AG-3a)</name>
    <dbReference type="NCBI Taxonomy" id="319795"/>
    <lineage>
        <taxon>Bacteria</taxon>
        <taxon>Thermotogati</taxon>
        <taxon>Deinococcota</taxon>
        <taxon>Deinococci</taxon>
        <taxon>Deinococcales</taxon>
        <taxon>Deinococcaceae</taxon>
        <taxon>Deinococcus</taxon>
    </lineage>
</organism>
<dbReference type="AlphaFoldDB" id="Q1IZV8"/>
<accession>Q1IZV8</accession>
<keyword evidence="1" id="KW-0808">Transferase</keyword>
<protein>
    <submittedName>
        <fullName evidence="1">Adenine-specific DNA methylase</fullName>
    </submittedName>
</protein>
<dbReference type="EMBL" id="CP000359">
    <property type="protein sequence ID" value="ABF45226.1"/>
    <property type="molecule type" value="Genomic_DNA"/>
</dbReference>
<keyword evidence="2" id="KW-1185">Reference proteome</keyword>
<dbReference type="STRING" id="319795.Dgeo_0924"/>
<evidence type="ECO:0000313" key="2">
    <source>
        <dbReference type="Proteomes" id="UP000002431"/>
    </source>
</evidence>
<dbReference type="GO" id="GO:0008168">
    <property type="term" value="F:methyltransferase activity"/>
    <property type="evidence" value="ECO:0007669"/>
    <property type="project" value="UniProtKB-KW"/>
</dbReference>
<dbReference type="eggNOG" id="COG0286">
    <property type="taxonomic scope" value="Bacteria"/>
</dbReference>
<sequence length="139" mass="15812">MGYIGRDEVTKSAHLIDTWKLLVPQAGSDGGQRIPDSVLGKPLIAPSPSVCTQSFLFFSVASEREAQSVQSYYTTRFFRFLVSLRKITQHATHATYQWVPIQTWDRTWTDEMLYEKYGITPEEQAFIESMIRPMDGGNG</sequence>
<dbReference type="GO" id="GO:0032259">
    <property type="term" value="P:methylation"/>
    <property type="evidence" value="ECO:0007669"/>
    <property type="project" value="UniProtKB-KW"/>
</dbReference>
<name>Q1IZV8_DEIGD</name>
<gene>
    <name evidence="1" type="ordered locus">Dgeo_0924</name>
</gene>